<evidence type="ECO:0000313" key="1">
    <source>
        <dbReference type="EMBL" id="PPS12302.1"/>
    </source>
</evidence>
<evidence type="ECO:0000313" key="2">
    <source>
        <dbReference type="Proteomes" id="UP000239757"/>
    </source>
</evidence>
<sequence>MTALNTDFEIPNFTACNLAYASAMIGDDIAEWKLHIIHAAQQKKATLFTVTYGENPGHCLNTGCYLLLYFNTEGRNYQKPLFLVLNSLE</sequence>
<protein>
    <submittedName>
        <fullName evidence="1">Uncharacterized protein</fullName>
    </submittedName>
</protein>
<dbReference type="Proteomes" id="UP000239757">
    <property type="component" value="Unassembled WGS sequence"/>
</dbReference>
<dbReference type="AlphaFoldDB" id="A0A2P5Y9N0"/>
<organism evidence="1 2">
    <name type="scientific">Gossypium barbadense</name>
    <name type="common">Sea Island cotton</name>
    <name type="synonym">Hibiscus barbadensis</name>
    <dbReference type="NCBI Taxonomy" id="3634"/>
    <lineage>
        <taxon>Eukaryota</taxon>
        <taxon>Viridiplantae</taxon>
        <taxon>Streptophyta</taxon>
        <taxon>Embryophyta</taxon>
        <taxon>Tracheophyta</taxon>
        <taxon>Spermatophyta</taxon>
        <taxon>Magnoliopsida</taxon>
        <taxon>eudicotyledons</taxon>
        <taxon>Gunneridae</taxon>
        <taxon>Pentapetalae</taxon>
        <taxon>rosids</taxon>
        <taxon>malvids</taxon>
        <taxon>Malvales</taxon>
        <taxon>Malvaceae</taxon>
        <taxon>Malvoideae</taxon>
        <taxon>Gossypium</taxon>
    </lineage>
</organism>
<gene>
    <name evidence="1" type="ORF">GOBAR_AA08336</name>
</gene>
<proteinExistence type="predicted"/>
<name>A0A2P5Y9N0_GOSBA</name>
<accession>A0A2P5Y9N0</accession>
<reference evidence="1 2" key="1">
    <citation type="submission" date="2015-01" db="EMBL/GenBank/DDBJ databases">
        <title>Genome of allotetraploid Gossypium barbadense reveals genomic plasticity and fiber elongation in cotton evolution.</title>
        <authorList>
            <person name="Chen X."/>
            <person name="Liu X."/>
            <person name="Zhao B."/>
            <person name="Zheng H."/>
            <person name="Hu Y."/>
            <person name="Lu G."/>
            <person name="Yang C."/>
            <person name="Chen J."/>
            <person name="Shan C."/>
            <person name="Zhang L."/>
            <person name="Zhou Y."/>
            <person name="Wang L."/>
            <person name="Guo W."/>
            <person name="Bai Y."/>
            <person name="Ruan J."/>
            <person name="Shangguan X."/>
            <person name="Mao Y."/>
            <person name="Jiang J."/>
            <person name="Zhu Y."/>
            <person name="Lei J."/>
            <person name="Kang H."/>
            <person name="Chen S."/>
            <person name="He X."/>
            <person name="Wang R."/>
            <person name="Wang Y."/>
            <person name="Chen J."/>
            <person name="Wang L."/>
            <person name="Yu S."/>
            <person name="Wang B."/>
            <person name="Wei J."/>
            <person name="Song S."/>
            <person name="Lu X."/>
            <person name="Gao Z."/>
            <person name="Gu W."/>
            <person name="Deng X."/>
            <person name="Ma D."/>
            <person name="Wang S."/>
            <person name="Liang W."/>
            <person name="Fang L."/>
            <person name="Cai C."/>
            <person name="Zhu X."/>
            <person name="Zhou B."/>
            <person name="Zhang Y."/>
            <person name="Chen Z."/>
            <person name="Xu S."/>
            <person name="Zhu R."/>
            <person name="Wang S."/>
            <person name="Zhang T."/>
            <person name="Zhao G."/>
        </authorList>
    </citation>
    <scope>NUCLEOTIDE SEQUENCE [LARGE SCALE GENOMIC DNA]</scope>
    <source>
        <strain evidence="2">cv. Xinhai21</strain>
        <tissue evidence="1">Leaf</tissue>
    </source>
</reference>
<dbReference type="EMBL" id="KZ663501">
    <property type="protein sequence ID" value="PPS12302.1"/>
    <property type="molecule type" value="Genomic_DNA"/>
</dbReference>